<dbReference type="Proteomes" id="UP001140076">
    <property type="component" value="Unassembled WGS sequence"/>
</dbReference>
<evidence type="ECO:0000313" key="2">
    <source>
        <dbReference type="Proteomes" id="UP001140076"/>
    </source>
</evidence>
<dbReference type="EMBL" id="JAJAQC010000060">
    <property type="protein sequence ID" value="MDA0567483.1"/>
    <property type="molecule type" value="Genomic_DNA"/>
</dbReference>
<sequence length="187" mass="20353">MTKGFRPVRGGVTIDLDADEVEVLRSMAALVLDLVEPPPERDEFESIVGIGTSSTPPEDPVLARLFPDAYSDDSASAGDFRRYTEDGLRRHKRENAQAIAAALPPRGGGRVTLDLGDAHAWLKALNDVRLVLGTRLGIEEETFEAYLRGEYSVPESEAVAMHVYDWLGGLQETLVQALFGAGSTGRR</sequence>
<name>A0A9X3NSE6_9ACTN</name>
<proteinExistence type="predicted"/>
<comment type="caution">
    <text evidence="1">The sequence shown here is derived from an EMBL/GenBank/DDBJ whole genome shotgun (WGS) entry which is preliminary data.</text>
</comment>
<dbReference type="Pfam" id="PF09438">
    <property type="entry name" value="DUF2017"/>
    <property type="match status" value="1"/>
</dbReference>
<dbReference type="AlphaFoldDB" id="A0A9X3NSE6"/>
<dbReference type="InterPro" id="IPR018561">
    <property type="entry name" value="AosR"/>
</dbReference>
<organism evidence="1 2">
    <name type="scientific">Streptomonospora mangrovi</name>
    <dbReference type="NCBI Taxonomy" id="2883123"/>
    <lineage>
        <taxon>Bacteria</taxon>
        <taxon>Bacillati</taxon>
        <taxon>Actinomycetota</taxon>
        <taxon>Actinomycetes</taxon>
        <taxon>Streptosporangiales</taxon>
        <taxon>Nocardiopsidaceae</taxon>
        <taxon>Streptomonospora</taxon>
    </lineage>
</organism>
<reference evidence="1" key="1">
    <citation type="submission" date="2021-10" db="EMBL/GenBank/DDBJ databases">
        <title>Streptomonospora sp. nov., isolated from mangrove soil.</title>
        <authorList>
            <person name="Chen X."/>
            <person name="Ge X."/>
            <person name="Liu W."/>
        </authorList>
    </citation>
    <scope>NUCLEOTIDE SEQUENCE</scope>
    <source>
        <strain evidence="1">S1-112</strain>
    </source>
</reference>
<keyword evidence="2" id="KW-1185">Reference proteome</keyword>
<gene>
    <name evidence="1" type="ORF">LG943_24625</name>
</gene>
<evidence type="ECO:0000313" key="1">
    <source>
        <dbReference type="EMBL" id="MDA0567483.1"/>
    </source>
</evidence>
<accession>A0A9X3NSE6</accession>
<protein>
    <submittedName>
        <fullName evidence="1">DUF2017 domain-containing protein</fullName>
    </submittedName>
</protein>
<dbReference type="RefSeq" id="WP_270074729.1">
    <property type="nucleotide sequence ID" value="NZ_JAJAQC010000060.1"/>
</dbReference>